<accession>A0A1U9M9I1</accession>
<evidence type="ECO:0000256" key="1">
    <source>
        <dbReference type="SAM" id="MobiDB-lite"/>
    </source>
</evidence>
<evidence type="ECO:0000313" key="3">
    <source>
        <dbReference type="Proteomes" id="UP000189660"/>
    </source>
</evidence>
<feature type="compositionally biased region" description="Basic and acidic residues" evidence="1">
    <location>
        <begin position="194"/>
        <end position="211"/>
    </location>
</feature>
<dbReference type="EMBL" id="CP015820">
    <property type="protein sequence ID" value="AQT41967.1"/>
    <property type="molecule type" value="Genomic_DNA"/>
</dbReference>
<gene>
    <name evidence="2" type="ORF">BBC0178_004690</name>
</gene>
<dbReference type="KEGG" id="bapa:BBC0178_004690"/>
<feature type="compositionally biased region" description="Polar residues" evidence="1">
    <location>
        <begin position="217"/>
        <end position="233"/>
    </location>
</feature>
<sequence>MNMNRLSLISDEAGEKQFARHQPQEIDTQEIQRREITLSDIAARLRSVHEQMKTKAPVKSENVMPFPQKNNDDVKAYLDDIARALLKEYEARKTEQSQLVRHLARIEQILEANKQELEQSAEKDRQALTNAIAGEVHSRLKQELTEQTKSLADESRKTNQEISRQLREAVAASRFSVQLVSLQRQITNLQATLDAHDKSPTSCAHEEKSEHLDEELLSTTSPQQLPASDSGQNHLEIKKSFDKPVIRILAEKKTPEQTSELNKTPVELDKYGREDEVGLQKCEIGDSKLKTDLQKCDSETVTQLNKCGRAVKIHEEKVKVLRAQNGDNKTKKTITRVSALLLMVALAYGLKEHFAMLDNASVVSLLH</sequence>
<dbReference type="AlphaFoldDB" id="A0A1U9M9I1"/>
<protein>
    <submittedName>
        <fullName evidence="2">Uncharacterized protein</fullName>
    </submittedName>
</protein>
<evidence type="ECO:0000313" key="2">
    <source>
        <dbReference type="EMBL" id="AQT41967.1"/>
    </source>
</evidence>
<organism evidence="2 3">
    <name type="scientific">Bartonella apihabitans</name>
    <dbReference type="NCBI Taxonomy" id="2750929"/>
    <lineage>
        <taxon>Bacteria</taxon>
        <taxon>Pseudomonadati</taxon>
        <taxon>Pseudomonadota</taxon>
        <taxon>Alphaproteobacteria</taxon>
        <taxon>Hyphomicrobiales</taxon>
        <taxon>Bartonellaceae</taxon>
        <taxon>Bartonella</taxon>
    </lineage>
</organism>
<keyword evidence="3" id="KW-1185">Reference proteome</keyword>
<dbReference type="OrthoDB" id="7926051at2"/>
<dbReference type="RefSeq" id="WP_078039085.1">
    <property type="nucleotide sequence ID" value="NZ_CP015820.1"/>
</dbReference>
<dbReference type="Proteomes" id="UP000189660">
    <property type="component" value="Chromosome"/>
</dbReference>
<reference evidence="2 3" key="1">
    <citation type="submission" date="2016-11" db="EMBL/GenBank/DDBJ databases">
        <title>Comparative genomics of Bartonella apis.</title>
        <authorList>
            <person name="Engel P."/>
        </authorList>
    </citation>
    <scope>NUCLEOTIDE SEQUENCE [LARGE SCALE GENOMIC DNA]</scope>
    <source>
        <strain evidence="2 3">BBC0178</strain>
    </source>
</reference>
<proteinExistence type="predicted"/>
<name>A0A1U9M9I1_9HYPH</name>
<feature type="region of interest" description="Disordered" evidence="1">
    <location>
        <begin position="194"/>
        <end position="235"/>
    </location>
</feature>